<name>A0ABT0L5N7_9GAMM</name>
<sequence length="77" mass="9021">MGLFFNEKAHWYLTMDRTNWKYGNLNINILMLGICYKGRAIPVCWSMLNKKGNSNTAERIELVSRFMSIFGKERIKG</sequence>
<gene>
    <name evidence="1" type="ORF">L2764_00525</name>
</gene>
<dbReference type="Proteomes" id="UP001203423">
    <property type="component" value="Unassembled WGS sequence"/>
</dbReference>
<protein>
    <recommendedName>
        <fullName evidence="3">Transposase</fullName>
    </recommendedName>
</protein>
<accession>A0ABT0L5N7</accession>
<organism evidence="1 2">
    <name type="scientific">Shewanella surugensis</name>
    <dbReference type="NCBI Taxonomy" id="212020"/>
    <lineage>
        <taxon>Bacteria</taxon>
        <taxon>Pseudomonadati</taxon>
        <taxon>Pseudomonadota</taxon>
        <taxon>Gammaproteobacteria</taxon>
        <taxon>Alteromonadales</taxon>
        <taxon>Shewanellaceae</taxon>
        <taxon>Shewanella</taxon>
    </lineage>
</organism>
<reference evidence="1 2" key="1">
    <citation type="submission" date="2022-01" db="EMBL/GenBank/DDBJ databases">
        <title>Whole genome-based taxonomy of the Shewanellaceae.</title>
        <authorList>
            <person name="Martin-Rodriguez A.J."/>
        </authorList>
    </citation>
    <scope>NUCLEOTIDE SEQUENCE [LARGE SCALE GENOMIC DNA]</scope>
    <source>
        <strain evidence="1 2">DSM 17177</strain>
    </source>
</reference>
<keyword evidence="2" id="KW-1185">Reference proteome</keyword>
<dbReference type="EMBL" id="JAKIKS010000001">
    <property type="protein sequence ID" value="MCL1123003.1"/>
    <property type="molecule type" value="Genomic_DNA"/>
</dbReference>
<evidence type="ECO:0000313" key="1">
    <source>
        <dbReference type="EMBL" id="MCL1123003.1"/>
    </source>
</evidence>
<evidence type="ECO:0000313" key="2">
    <source>
        <dbReference type="Proteomes" id="UP001203423"/>
    </source>
</evidence>
<dbReference type="RefSeq" id="WP_248938283.1">
    <property type="nucleotide sequence ID" value="NZ_JAKIKS010000001.1"/>
</dbReference>
<evidence type="ECO:0008006" key="3">
    <source>
        <dbReference type="Google" id="ProtNLM"/>
    </source>
</evidence>
<proteinExistence type="predicted"/>
<comment type="caution">
    <text evidence="1">The sequence shown here is derived from an EMBL/GenBank/DDBJ whole genome shotgun (WGS) entry which is preliminary data.</text>
</comment>